<evidence type="ECO:0000256" key="5">
    <source>
        <dbReference type="ARBA" id="ARBA00022475"/>
    </source>
</evidence>
<dbReference type="InterPro" id="IPR028976">
    <property type="entry name" value="CheC-like_sf"/>
</dbReference>
<keyword evidence="11" id="KW-0966">Cell projection</keyword>
<evidence type="ECO:0000256" key="1">
    <source>
        <dbReference type="ARBA" id="ARBA00004117"/>
    </source>
</evidence>
<keyword evidence="11" id="KW-0282">Flagellum</keyword>
<organism evidence="11 12">
    <name type="scientific">Phycicoccus sonneratiae</name>
    <dbReference type="NCBI Taxonomy" id="2807628"/>
    <lineage>
        <taxon>Bacteria</taxon>
        <taxon>Bacillati</taxon>
        <taxon>Actinomycetota</taxon>
        <taxon>Actinomycetes</taxon>
        <taxon>Micrococcales</taxon>
        <taxon>Intrasporangiaceae</taxon>
        <taxon>Phycicoccus</taxon>
    </lineage>
</organism>
<evidence type="ECO:0000256" key="6">
    <source>
        <dbReference type="ARBA" id="ARBA00022500"/>
    </source>
</evidence>
<dbReference type="SUPFAM" id="SSF103039">
    <property type="entry name" value="CheC-like"/>
    <property type="match status" value="1"/>
</dbReference>
<keyword evidence="11" id="KW-0969">Cilium</keyword>
<comment type="similarity">
    <text evidence="3">Belongs to the FliM family.</text>
</comment>
<dbReference type="CDD" id="cd17908">
    <property type="entry name" value="FliM"/>
    <property type="match status" value="1"/>
</dbReference>
<evidence type="ECO:0000259" key="10">
    <source>
        <dbReference type="Pfam" id="PF01052"/>
    </source>
</evidence>
<dbReference type="EMBL" id="JAFDVD010000015">
    <property type="protein sequence ID" value="MBM6401451.1"/>
    <property type="molecule type" value="Genomic_DNA"/>
</dbReference>
<keyword evidence="12" id="KW-1185">Reference proteome</keyword>
<evidence type="ECO:0000256" key="3">
    <source>
        <dbReference type="ARBA" id="ARBA00011049"/>
    </source>
</evidence>
<dbReference type="PIRSF" id="PIRSF002888">
    <property type="entry name" value="FliM"/>
    <property type="match status" value="1"/>
</dbReference>
<dbReference type="InterPro" id="IPR036429">
    <property type="entry name" value="SpoA-like_sf"/>
</dbReference>
<dbReference type="RefSeq" id="WP_204131921.1">
    <property type="nucleotide sequence ID" value="NZ_JAFDVD010000015.1"/>
</dbReference>
<accession>A0ABS2CNI7</accession>
<comment type="subcellular location">
    <subcellularLocation>
        <location evidence="1">Bacterial flagellum basal body</location>
    </subcellularLocation>
    <subcellularLocation>
        <location evidence="2">Cell membrane</location>
        <topology evidence="2">Peripheral membrane protein</topology>
    </subcellularLocation>
</comment>
<dbReference type="Pfam" id="PF01052">
    <property type="entry name" value="FliMN_C"/>
    <property type="match status" value="1"/>
</dbReference>
<dbReference type="Gene3D" id="3.40.1550.10">
    <property type="entry name" value="CheC-like"/>
    <property type="match status" value="1"/>
</dbReference>
<dbReference type="InterPro" id="IPR001689">
    <property type="entry name" value="Flag_FliM"/>
</dbReference>
<keyword evidence="6" id="KW-0145">Chemotaxis</keyword>
<gene>
    <name evidence="11" type="ORF">JQN70_13715</name>
</gene>
<dbReference type="PANTHER" id="PTHR30034:SF6">
    <property type="entry name" value="YOP PROTEINS TRANSLOCATION PROTEIN Q"/>
    <property type="match status" value="1"/>
</dbReference>
<evidence type="ECO:0000256" key="9">
    <source>
        <dbReference type="ARBA" id="ARBA00023143"/>
    </source>
</evidence>
<evidence type="ECO:0000313" key="11">
    <source>
        <dbReference type="EMBL" id="MBM6401451.1"/>
    </source>
</evidence>
<dbReference type="Proteomes" id="UP001430172">
    <property type="component" value="Unassembled WGS sequence"/>
</dbReference>
<name>A0ABS2CNI7_9MICO</name>
<dbReference type="Gene3D" id="2.30.330.10">
    <property type="entry name" value="SpoA-like"/>
    <property type="match status" value="1"/>
</dbReference>
<dbReference type="SUPFAM" id="SSF101801">
    <property type="entry name" value="Surface presentation of antigens (SPOA)"/>
    <property type="match status" value="1"/>
</dbReference>
<keyword evidence="8" id="KW-0472">Membrane</keyword>
<keyword evidence="9" id="KW-0975">Bacterial flagellum</keyword>
<evidence type="ECO:0000256" key="8">
    <source>
        <dbReference type="ARBA" id="ARBA00023136"/>
    </source>
</evidence>
<proteinExistence type="inferred from homology"/>
<dbReference type="Pfam" id="PF02154">
    <property type="entry name" value="FliM"/>
    <property type="match status" value="1"/>
</dbReference>
<dbReference type="InterPro" id="IPR001543">
    <property type="entry name" value="FliN-like_C"/>
</dbReference>
<keyword evidence="7" id="KW-0283">Flagellar rotation</keyword>
<reference evidence="11" key="1">
    <citation type="submission" date="2021-02" db="EMBL/GenBank/DDBJ databases">
        <title>Phycicoccus sp. MQZ13P-5T, whole genome shotgun sequence.</title>
        <authorList>
            <person name="Tuo L."/>
        </authorList>
    </citation>
    <scope>NUCLEOTIDE SEQUENCE</scope>
    <source>
        <strain evidence="11">MQZ13P-5</strain>
    </source>
</reference>
<evidence type="ECO:0000313" key="12">
    <source>
        <dbReference type="Proteomes" id="UP001430172"/>
    </source>
</evidence>
<dbReference type="PANTHER" id="PTHR30034">
    <property type="entry name" value="FLAGELLAR MOTOR SWITCH PROTEIN FLIM"/>
    <property type="match status" value="1"/>
</dbReference>
<evidence type="ECO:0000256" key="2">
    <source>
        <dbReference type="ARBA" id="ARBA00004202"/>
    </source>
</evidence>
<keyword evidence="5" id="KW-1003">Cell membrane</keyword>
<protein>
    <recommendedName>
        <fullName evidence="4">Flagellar motor switch protein FliM</fullName>
    </recommendedName>
</protein>
<feature type="domain" description="Flagellar motor switch protein FliN-like C-terminal" evidence="10">
    <location>
        <begin position="223"/>
        <end position="289"/>
    </location>
</feature>
<evidence type="ECO:0000256" key="4">
    <source>
        <dbReference type="ARBA" id="ARBA00021898"/>
    </source>
</evidence>
<evidence type="ECO:0000256" key="7">
    <source>
        <dbReference type="ARBA" id="ARBA00022779"/>
    </source>
</evidence>
<sequence length="291" mass="31036">MSVEPAAYDFRSPDRLSRQREQALQVVAETYARRVSTVLSTGLRTIVTARVAGLGQRTYGEYLDALARPSVLGALSVEGLPGGGHLQLALGDAMGFLDRLLGGAGTGEQPERPLTEIEVALAEQLVGQLAAELPFAFTVIGDLPVAQTGLETTTRFHQIARATDPVVTIDVEVTVFERAVPLSVCLTLSTLTPLLTTLDRVAEDEDAAAGERAAHTRRVVTDRLGQVEVDVRVAFREVTLTSGEVFALTAGDLVPLRHRVHDPLLVSTGGVRVARATPGSHGRRLAVQIVP</sequence>
<comment type="caution">
    <text evidence="11">The sequence shown here is derived from an EMBL/GenBank/DDBJ whole genome shotgun (WGS) entry which is preliminary data.</text>
</comment>